<evidence type="ECO:0000313" key="3">
    <source>
        <dbReference type="Proteomes" id="UP000252884"/>
    </source>
</evidence>
<organism evidence="2 3">
    <name type="scientific">Pseudorhodoferax soli</name>
    <dbReference type="NCBI Taxonomy" id="545864"/>
    <lineage>
        <taxon>Bacteria</taxon>
        <taxon>Pseudomonadati</taxon>
        <taxon>Pseudomonadota</taxon>
        <taxon>Betaproteobacteria</taxon>
        <taxon>Burkholderiales</taxon>
        <taxon>Comamonadaceae</taxon>
    </lineage>
</organism>
<dbReference type="RefSeq" id="WP_114471592.1">
    <property type="nucleotide sequence ID" value="NZ_QPJK01000011.1"/>
</dbReference>
<gene>
    <name evidence="2" type="ORF">DES41_111193</name>
</gene>
<feature type="region of interest" description="Disordered" evidence="1">
    <location>
        <begin position="1"/>
        <end position="21"/>
    </location>
</feature>
<keyword evidence="3" id="KW-1185">Reference proteome</keyword>
<accession>A0A368XEE6</accession>
<sequence length="115" mass="11950">MKSVHPGADSGANVSPAPAKAPQVDPELVELALSALKDESAGIARLAGQPFFYFEFEGEDLLLTKALRAEVEAKLGEPLVEIVLPGLTGQVNLLPASRANALRTASEDGQGAQPC</sequence>
<proteinExistence type="predicted"/>
<evidence type="ECO:0000313" key="2">
    <source>
        <dbReference type="EMBL" id="RCW66235.1"/>
    </source>
</evidence>
<reference evidence="2 3" key="1">
    <citation type="submission" date="2018-07" db="EMBL/GenBank/DDBJ databases">
        <title>Genomic Encyclopedia of Type Strains, Phase IV (KMG-IV): sequencing the most valuable type-strain genomes for metagenomic binning, comparative biology and taxonomic classification.</title>
        <authorList>
            <person name="Goeker M."/>
        </authorList>
    </citation>
    <scope>NUCLEOTIDE SEQUENCE [LARGE SCALE GENOMIC DNA]</scope>
    <source>
        <strain evidence="2 3">DSM 21634</strain>
    </source>
</reference>
<protein>
    <submittedName>
        <fullName evidence="2">Uncharacterized protein</fullName>
    </submittedName>
</protein>
<dbReference type="AlphaFoldDB" id="A0A368XEE6"/>
<dbReference type="Proteomes" id="UP000252884">
    <property type="component" value="Unassembled WGS sequence"/>
</dbReference>
<evidence type="ECO:0000256" key="1">
    <source>
        <dbReference type="SAM" id="MobiDB-lite"/>
    </source>
</evidence>
<dbReference type="OrthoDB" id="343736at2"/>
<comment type="caution">
    <text evidence="2">The sequence shown here is derived from an EMBL/GenBank/DDBJ whole genome shotgun (WGS) entry which is preliminary data.</text>
</comment>
<name>A0A368XEE6_9BURK</name>
<dbReference type="EMBL" id="QPJK01000011">
    <property type="protein sequence ID" value="RCW66235.1"/>
    <property type="molecule type" value="Genomic_DNA"/>
</dbReference>